<dbReference type="PANTHER" id="PTHR42985:SF40">
    <property type="entry name" value="LD47995P-RELATED"/>
    <property type="match status" value="1"/>
</dbReference>
<accession>A0A7I8VIM4</accession>
<dbReference type="GO" id="GO:0006814">
    <property type="term" value="P:sodium ion transport"/>
    <property type="evidence" value="ECO:0007669"/>
    <property type="project" value="UniProtKB-KW"/>
</dbReference>
<gene>
    <name evidence="13" type="ORF">DGYR_LOCUS4774</name>
</gene>
<feature type="transmembrane region" description="Helical" evidence="12">
    <location>
        <begin position="410"/>
        <end position="430"/>
    </location>
</feature>
<evidence type="ECO:0000256" key="6">
    <source>
        <dbReference type="ARBA" id="ARBA00022989"/>
    </source>
</evidence>
<keyword evidence="7" id="KW-0915">Sodium</keyword>
<dbReference type="EMBL" id="CAJFCJ010000006">
    <property type="protein sequence ID" value="CAD5116122.1"/>
    <property type="molecule type" value="Genomic_DNA"/>
</dbReference>
<dbReference type="NCBIfam" id="TIGR00813">
    <property type="entry name" value="sss"/>
    <property type="match status" value="1"/>
</dbReference>
<feature type="transmembrane region" description="Helical" evidence="12">
    <location>
        <begin position="180"/>
        <end position="203"/>
    </location>
</feature>
<evidence type="ECO:0000256" key="5">
    <source>
        <dbReference type="ARBA" id="ARBA00022692"/>
    </source>
</evidence>
<keyword evidence="10" id="KW-0739">Sodium transport</keyword>
<dbReference type="InterPro" id="IPR038377">
    <property type="entry name" value="Na/Glc_symporter_sf"/>
</dbReference>
<dbReference type="Proteomes" id="UP000549394">
    <property type="component" value="Unassembled WGS sequence"/>
</dbReference>
<evidence type="ECO:0000256" key="3">
    <source>
        <dbReference type="ARBA" id="ARBA00022448"/>
    </source>
</evidence>
<evidence type="ECO:0000256" key="11">
    <source>
        <dbReference type="RuleBase" id="RU362091"/>
    </source>
</evidence>
<dbReference type="InterPro" id="IPR051163">
    <property type="entry name" value="Sodium:Solute_Symporter_SSF"/>
</dbReference>
<name>A0A7I8VIM4_9ANNE</name>
<dbReference type="GO" id="GO:0015293">
    <property type="term" value="F:symporter activity"/>
    <property type="evidence" value="ECO:0007669"/>
    <property type="project" value="TreeGrafter"/>
</dbReference>
<dbReference type="Gene3D" id="1.20.1730.10">
    <property type="entry name" value="Sodium/glucose cotransporter"/>
    <property type="match status" value="1"/>
</dbReference>
<dbReference type="OrthoDB" id="6132759at2759"/>
<evidence type="ECO:0000256" key="12">
    <source>
        <dbReference type="SAM" id="Phobius"/>
    </source>
</evidence>
<comment type="subcellular location">
    <subcellularLocation>
        <location evidence="1">Cell membrane</location>
        <topology evidence="1">Multi-pass membrane protein</topology>
    </subcellularLocation>
</comment>
<keyword evidence="4" id="KW-1003">Cell membrane</keyword>
<evidence type="ECO:0000256" key="2">
    <source>
        <dbReference type="ARBA" id="ARBA00006434"/>
    </source>
</evidence>
<dbReference type="GO" id="GO:0005886">
    <property type="term" value="C:plasma membrane"/>
    <property type="evidence" value="ECO:0007669"/>
    <property type="project" value="UniProtKB-SubCell"/>
</dbReference>
<keyword evidence="9 12" id="KW-0472">Membrane</keyword>
<comment type="caution">
    <text evidence="13">The sequence shown here is derived from an EMBL/GenBank/DDBJ whole genome shotgun (WGS) entry which is preliminary data.</text>
</comment>
<feature type="transmembrane region" description="Helical" evidence="12">
    <location>
        <begin position="223"/>
        <end position="244"/>
    </location>
</feature>
<feature type="transmembrane region" description="Helical" evidence="12">
    <location>
        <begin position="113"/>
        <end position="137"/>
    </location>
</feature>
<keyword evidence="14" id="KW-1185">Reference proteome</keyword>
<feature type="transmembrane region" description="Helical" evidence="12">
    <location>
        <begin position="256"/>
        <end position="275"/>
    </location>
</feature>
<feature type="transmembrane region" description="Helical" evidence="12">
    <location>
        <begin position="16"/>
        <end position="37"/>
    </location>
</feature>
<evidence type="ECO:0000256" key="10">
    <source>
        <dbReference type="ARBA" id="ARBA00023201"/>
    </source>
</evidence>
<dbReference type="InterPro" id="IPR001734">
    <property type="entry name" value="Na/solute_symporter"/>
</dbReference>
<evidence type="ECO:0000256" key="9">
    <source>
        <dbReference type="ARBA" id="ARBA00023136"/>
    </source>
</evidence>
<evidence type="ECO:0000313" key="14">
    <source>
        <dbReference type="Proteomes" id="UP000549394"/>
    </source>
</evidence>
<proteinExistence type="inferred from homology"/>
<keyword evidence="8" id="KW-0406">Ion transport</keyword>
<feature type="transmembrane region" description="Helical" evidence="12">
    <location>
        <begin position="343"/>
        <end position="364"/>
    </location>
</feature>
<keyword evidence="5 12" id="KW-0812">Transmembrane</keyword>
<dbReference type="PANTHER" id="PTHR42985">
    <property type="entry name" value="SODIUM-COUPLED MONOCARBOXYLATE TRANSPORTER"/>
    <property type="match status" value="1"/>
</dbReference>
<evidence type="ECO:0000256" key="4">
    <source>
        <dbReference type="ARBA" id="ARBA00022475"/>
    </source>
</evidence>
<evidence type="ECO:0000313" key="13">
    <source>
        <dbReference type="EMBL" id="CAD5116122.1"/>
    </source>
</evidence>
<dbReference type="AlphaFoldDB" id="A0A7I8VIM4"/>
<sequence length="432" mass="47921">MSVVCTIYTTLGGFKAVVWTDVFQALVMFIGLIVILVEGAKKVGGLSIVFQRAKAMNRLKFDNMNPNPLIRLSFWTVIIGRFSQIISNTGTGQVSVQRFCSLPSLRKAQLSTILLTPAYIISYTLVCITGLVVFTYYDKVGCDPLRARTVNGGRAVMRSQNQLLPFFITNEIGINGLSGLFVSVLFSGALSSVSSSLNSISAIVWKDILELKFYYLPERKKTIISKVIVVISGIIAIGMAFLAAQLGGHVLQASTTLSGGMAGPVFGLFILGGFFPCANWYGALFGALFGAVLNLTIAVGQYIERPHSGRLDTNISRCHMYNLTFSPVPQNKDNVFGLFRISFMYVSLVGTLTCVIVGLIVSWITGFHKMSEEDEKYILPCSRRLFSCKPFRKDKLEEKSNENVEMKVKYFKFFFLYNKLLITLFFSFPFNA</sequence>
<reference evidence="13 14" key="1">
    <citation type="submission" date="2020-08" db="EMBL/GenBank/DDBJ databases">
        <authorList>
            <person name="Hejnol A."/>
        </authorList>
    </citation>
    <scope>NUCLEOTIDE SEQUENCE [LARGE SCALE GENOMIC DNA]</scope>
</reference>
<feature type="transmembrane region" description="Helical" evidence="12">
    <location>
        <begin position="282"/>
        <end position="303"/>
    </location>
</feature>
<protein>
    <submittedName>
        <fullName evidence="13">DgyrCDS5047</fullName>
    </submittedName>
</protein>
<organism evidence="13 14">
    <name type="scientific">Dimorphilus gyrociliatus</name>
    <dbReference type="NCBI Taxonomy" id="2664684"/>
    <lineage>
        <taxon>Eukaryota</taxon>
        <taxon>Metazoa</taxon>
        <taxon>Spiralia</taxon>
        <taxon>Lophotrochozoa</taxon>
        <taxon>Annelida</taxon>
        <taxon>Polychaeta</taxon>
        <taxon>Polychaeta incertae sedis</taxon>
        <taxon>Dinophilidae</taxon>
        <taxon>Dimorphilus</taxon>
    </lineage>
</organism>
<dbReference type="Pfam" id="PF00474">
    <property type="entry name" value="SSF"/>
    <property type="match status" value="1"/>
</dbReference>
<dbReference type="PROSITE" id="PS50283">
    <property type="entry name" value="NA_SOLUT_SYMP_3"/>
    <property type="match status" value="1"/>
</dbReference>
<evidence type="ECO:0000256" key="1">
    <source>
        <dbReference type="ARBA" id="ARBA00004651"/>
    </source>
</evidence>
<keyword evidence="3" id="KW-0813">Transport</keyword>
<evidence type="ECO:0000256" key="8">
    <source>
        <dbReference type="ARBA" id="ARBA00023065"/>
    </source>
</evidence>
<comment type="similarity">
    <text evidence="2 11">Belongs to the sodium:solute symporter (SSF) (TC 2.A.21) family.</text>
</comment>
<keyword evidence="6 12" id="KW-1133">Transmembrane helix</keyword>
<evidence type="ECO:0000256" key="7">
    <source>
        <dbReference type="ARBA" id="ARBA00023053"/>
    </source>
</evidence>